<dbReference type="EMBL" id="CADCTR010002402">
    <property type="protein sequence ID" value="CAA9350794.1"/>
    <property type="molecule type" value="Genomic_DNA"/>
</dbReference>
<gene>
    <name evidence="1" type="ORF">AVDCRST_MAG93-7108</name>
</gene>
<organism evidence="1">
    <name type="scientific">uncultured Chloroflexia bacterium</name>
    <dbReference type="NCBI Taxonomy" id="1672391"/>
    <lineage>
        <taxon>Bacteria</taxon>
        <taxon>Bacillati</taxon>
        <taxon>Chloroflexota</taxon>
        <taxon>Chloroflexia</taxon>
        <taxon>environmental samples</taxon>
    </lineage>
</organism>
<proteinExistence type="predicted"/>
<evidence type="ECO:0000313" key="1">
    <source>
        <dbReference type="EMBL" id="CAA9350794.1"/>
    </source>
</evidence>
<accession>A0A6J4M5J8</accession>
<name>A0A6J4M5J8_9CHLR</name>
<dbReference type="AlphaFoldDB" id="A0A6J4M5J8"/>
<reference evidence="1" key="1">
    <citation type="submission" date="2020-02" db="EMBL/GenBank/DDBJ databases">
        <authorList>
            <person name="Meier V. D."/>
        </authorList>
    </citation>
    <scope>NUCLEOTIDE SEQUENCE</scope>
    <source>
        <strain evidence="1">AVDCRST_MAG93</strain>
    </source>
</reference>
<sequence>MEISVLQAKSKKTKRTITTYDPQYTNWYSNVREGTVRMGAVE</sequence>
<protein>
    <submittedName>
        <fullName evidence="1">Uncharacterized protein</fullName>
    </submittedName>
</protein>